<proteinExistence type="inferred from homology"/>
<comment type="similarity">
    <text evidence="6 7">Belongs to the class I-like SAM-binding methyltransferase superfamily. C5-methyltransferase family.</text>
</comment>
<evidence type="ECO:0000256" key="1">
    <source>
        <dbReference type="ARBA" id="ARBA00022603"/>
    </source>
</evidence>
<gene>
    <name evidence="9" type="ORF">SAMN04487941_2705</name>
</gene>
<dbReference type="InterPro" id="IPR050390">
    <property type="entry name" value="C5-Methyltransferase"/>
</dbReference>
<accession>A0A1I7JC86</accession>
<dbReference type="PANTHER" id="PTHR10629:SF52">
    <property type="entry name" value="DNA (CYTOSINE-5)-METHYLTRANSFERASE 1"/>
    <property type="match status" value="1"/>
</dbReference>
<dbReference type="InterPro" id="IPR001525">
    <property type="entry name" value="C5_MeTfrase"/>
</dbReference>
<reference evidence="10" key="1">
    <citation type="submission" date="2016-10" db="EMBL/GenBank/DDBJ databases">
        <authorList>
            <person name="Varghese N."/>
        </authorList>
    </citation>
    <scope>NUCLEOTIDE SEQUENCE [LARGE SCALE GENOMIC DNA]</scope>
    <source>
        <strain evidence="10">DSM 18820</strain>
    </source>
</reference>
<evidence type="ECO:0000256" key="7">
    <source>
        <dbReference type="RuleBase" id="RU000416"/>
    </source>
</evidence>
<keyword evidence="4" id="KW-0680">Restriction system</keyword>
<evidence type="ECO:0000256" key="3">
    <source>
        <dbReference type="ARBA" id="ARBA00022691"/>
    </source>
</evidence>
<keyword evidence="2 6" id="KW-0808">Transferase</keyword>
<evidence type="ECO:0000313" key="9">
    <source>
        <dbReference type="EMBL" id="SFU82776.1"/>
    </source>
</evidence>
<keyword evidence="3 6" id="KW-0949">S-adenosyl-L-methionine</keyword>
<dbReference type="EC" id="2.1.1.37" evidence="8"/>
<dbReference type="PROSITE" id="PS00095">
    <property type="entry name" value="C5_MTASE_2"/>
    <property type="match status" value="1"/>
</dbReference>
<dbReference type="STRING" id="388950.GCA_001611675_02360"/>
<protein>
    <recommendedName>
        <fullName evidence="8">Cytosine-specific methyltransferase</fullName>
        <ecNumber evidence="8">2.1.1.37</ecNumber>
    </recommendedName>
</protein>
<dbReference type="Pfam" id="PF00145">
    <property type="entry name" value="DNA_methylase"/>
    <property type="match status" value="2"/>
</dbReference>
<evidence type="ECO:0000313" key="10">
    <source>
        <dbReference type="Proteomes" id="UP000182491"/>
    </source>
</evidence>
<dbReference type="Proteomes" id="UP000182491">
    <property type="component" value="Unassembled WGS sequence"/>
</dbReference>
<dbReference type="OrthoDB" id="32195at2"/>
<dbReference type="GO" id="GO:0044027">
    <property type="term" value="P:negative regulation of gene expression via chromosomal CpG island methylation"/>
    <property type="evidence" value="ECO:0007669"/>
    <property type="project" value="TreeGrafter"/>
</dbReference>
<dbReference type="InterPro" id="IPR029063">
    <property type="entry name" value="SAM-dependent_MTases_sf"/>
</dbReference>
<dbReference type="GO" id="GO:0032259">
    <property type="term" value="P:methylation"/>
    <property type="evidence" value="ECO:0007669"/>
    <property type="project" value="UniProtKB-KW"/>
</dbReference>
<sequence>MNYIDLFAGAGGLSEGFIRNGFNPIAHVEMDTDACFTLKTRLAYYHLKEQNNLDIYYSYLRQEITRDELYAHLPEEEILSVINEAIGEDTIGGIFNSIDARIAQLPEENREVDAIIGGPPCQAYSVIGRSRSKDKMKGDPRNYLYKYYAQFLRRYQPKVFVFENVKGLLTAGNGIMLQNIERIIDKSGYDFEIKEQNASNFGVLQNRKRLIIIGWRREGLQPLHYPKLWQTVQFYQVSDLLQDLPALAPGESYTGPYTKPVTQYLTQTNIRNGCPVLTQHITRPHRNEDLEIYRLAIELWNNYQQRLRYTDIPEQLSFHKNKVSFADRFKVVAQDIPTSQTVVAHIAKDGHYYIHPDINQLRSLSIREAARLQSFPDDYFFEGSRTSGFKQIGNAVPPLMADAIAAGIRELLEPNGSNRTED</sequence>
<dbReference type="Gene3D" id="3.40.50.150">
    <property type="entry name" value="Vaccinia Virus protein VP39"/>
    <property type="match status" value="1"/>
</dbReference>
<keyword evidence="10" id="KW-1185">Reference proteome</keyword>
<evidence type="ECO:0000256" key="5">
    <source>
        <dbReference type="ARBA" id="ARBA00047422"/>
    </source>
</evidence>
<dbReference type="PRINTS" id="PR00105">
    <property type="entry name" value="C5METTRFRASE"/>
</dbReference>
<dbReference type="GO" id="GO:0009307">
    <property type="term" value="P:DNA restriction-modification system"/>
    <property type="evidence" value="ECO:0007669"/>
    <property type="project" value="UniProtKB-KW"/>
</dbReference>
<dbReference type="Gene3D" id="3.90.120.10">
    <property type="entry name" value="DNA Methylase, subunit A, domain 2"/>
    <property type="match status" value="1"/>
</dbReference>
<dbReference type="GO" id="GO:0003677">
    <property type="term" value="F:DNA binding"/>
    <property type="evidence" value="ECO:0007669"/>
    <property type="project" value="TreeGrafter"/>
</dbReference>
<evidence type="ECO:0000256" key="4">
    <source>
        <dbReference type="ARBA" id="ARBA00022747"/>
    </source>
</evidence>
<dbReference type="RefSeq" id="WP_068838298.1">
    <property type="nucleotide sequence ID" value="NZ_BMXC01000003.1"/>
</dbReference>
<dbReference type="InterPro" id="IPR018117">
    <property type="entry name" value="C5_DNA_meth_AS"/>
</dbReference>
<dbReference type="GO" id="GO:0003886">
    <property type="term" value="F:DNA (cytosine-5-)-methyltransferase activity"/>
    <property type="evidence" value="ECO:0007669"/>
    <property type="project" value="UniProtKB-EC"/>
</dbReference>
<feature type="active site" evidence="6">
    <location>
        <position position="121"/>
    </location>
</feature>
<dbReference type="InterPro" id="IPR031303">
    <property type="entry name" value="C5_meth_CS"/>
</dbReference>
<dbReference type="AlphaFoldDB" id="A0A1I7JC86"/>
<comment type="catalytic activity">
    <reaction evidence="5 8">
        <text>a 2'-deoxycytidine in DNA + S-adenosyl-L-methionine = a 5-methyl-2'-deoxycytidine in DNA + S-adenosyl-L-homocysteine + H(+)</text>
        <dbReference type="Rhea" id="RHEA:13681"/>
        <dbReference type="Rhea" id="RHEA-COMP:11369"/>
        <dbReference type="Rhea" id="RHEA-COMP:11370"/>
        <dbReference type="ChEBI" id="CHEBI:15378"/>
        <dbReference type="ChEBI" id="CHEBI:57856"/>
        <dbReference type="ChEBI" id="CHEBI:59789"/>
        <dbReference type="ChEBI" id="CHEBI:85452"/>
        <dbReference type="ChEBI" id="CHEBI:85454"/>
        <dbReference type="EC" id="2.1.1.37"/>
    </reaction>
</comment>
<evidence type="ECO:0000256" key="8">
    <source>
        <dbReference type="RuleBase" id="RU000417"/>
    </source>
</evidence>
<dbReference type="PROSITE" id="PS51679">
    <property type="entry name" value="SAM_MT_C5"/>
    <property type="match status" value="1"/>
</dbReference>
<dbReference type="SUPFAM" id="SSF53335">
    <property type="entry name" value="S-adenosyl-L-methionine-dependent methyltransferases"/>
    <property type="match status" value="1"/>
</dbReference>
<evidence type="ECO:0000256" key="2">
    <source>
        <dbReference type="ARBA" id="ARBA00022679"/>
    </source>
</evidence>
<dbReference type="EMBL" id="FPCA01000003">
    <property type="protein sequence ID" value="SFU82776.1"/>
    <property type="molecule type" value="Genomic_DNA"/>
</dbReference>
<dbReference type="PANTHER" id="PTHR10629">
    <property type="entry name" value="CYTOSINE-SPECIFIC METHYLTRANSFERASE"/>
    <property type="match status" value="1"/>
</dbReference>
<name>A0A1I7JC86_9BACT</name>
<dbReference type="PROSITE" id="PS00094">
    <property type="entry name" value="C5_MTASE_1"/>
    <property type="match status" value="1"/>
</dbReference>
<keyword evidence="1 6" id="KW-0489">Methyltransferase</keyword>
<dbReference type="NCBIfam" id="TIGR00675">
    <property type="entry name" value="dcm"/>
    <property type="match status" value="1"/>
</dbReference>
<evidence type="ECO:0000256" key="6">
    <source>
        <dbReference type="PROSITE-ProRule" id="PRU01016"/>
    </source>
</evidence>
<organism evidence="9 10">
    <name type="scientific">Pontibacter akesuensis</name>
    <dbReference type="NCBI Taxonomy" id="388950"/>
    <lineage>
        <taxon>Bacteria</taxon>
        <taxon>Pseudomonadati</taxon>
        <taxon>Bacteroidota</taxon>
        <taxon>Cytophagia</taxon>
        <taxon>Cytophagales</taxon>
        <taxon>Hymenobacteraceae</taxon>
        <taxon>Pontibacter</taxon>
    </lineage>
</organism>